<keyword evidence="3" id="KW-1185">Reference proteome</keyword>
<name>A0A1X2IJ86_9FUNG</name>
<feature type="transmembrane region" description="Helical" evidence="1">
    <location>
        <begin position="49"/>
        <end position="69"/>
    </location>
</feature>
<sequence>MLFTFLSAVHAFSGIVAIMPVYVYAYIYEQVPGTATDLLFGFASGLFKWNRMIDVFCGLIHVYAFTLAYKSKWKAFESVLYALLAIVVYNSYSVYCSMKENYMTVHNKDGSHTEKFGAMDDNQKETINKWLPTVLAVIILILDVIPLLVQMYLVKQTRSYIKYVLDKKDEKHIPSPPST</sequence>
<dbReference type="EMBL" id="MCGE01000010">
    <property type="protein sequence ID" value="ORZ17396.1"/>
    <property type="molecule type" value="Genomic_DNA"/>
</dbReference>
<comment type="caution">
    <text evidence="2">The sequence shown here is derived from an EMBL/GenBank/DDBJ whole genome shotgun (WGS) entry which is preliminary data.</text>
</comment>
<dbReference type="OrthoDB" id="2299631at2759"/>
<accession>A0A1X2IJ86</accession>
<dbReference type="Proteomes" id="UP000193560">
    <property type="component" value="Unassembled WGS sequence"/>
</dbReference>
<evidence type="ECO:0000313" key="2">
    <source>
        <dbReference type="EMBL" id="ORZ17396.1"/>
    </source>
</evidence>
<keyword evidence="1" id="KW-0472">Membrane</keyword>
<dbReference type="AlphaFoldDB" id="A0A1X2IJ86"/>
<evidence type="ECO:0000256" key="1">
    <source>
        <dbReference type="SAM" id="Phobius"/>
    </source>
</evidence>
<reference evidence="2 3" key="1">
    <citation type="submission" date="2016-07" db="EMBL/GenBank/DDBJ databases">
        <title>Pervasive Adenine N6-methylation of Active Genes in Fungi.</title>
        <authorList>
            <consortium name="DOE Joint Genome Institute"/>
            <person name="Mondo S.J."/>
            <person name="Dannebaum R.O."/>
            <person name="Kuo R.C."/>
            <person name="Labutti K."/>
            <person name="Haridas S."/>
            <person name="Kuo A."/>
            <person name="Salamov A."/>
            <person name="Ahrendt S.R."/>
            <person name="Lipzen A."/>
            <person name="Sullivan W."/>
            <person name="Andreopoulos W.B."/>
            <person name="Clum A."/>
            <person name="Lindquist E."/>
            <person name="Daum C."/>
            <person name="Ramamoorthy G.K."/>
            <person name="Gryganskyi A."/>
            <person name="Culley D."/>
            <person name="Magnuson J.K."/>
            <person name="James T.Y."/>
            <person name="O'Malley M.A."/>
            <person name="Stajich J.E."/>
            <person name="Spatafora J.W."/>
            <person name="Visel A."/>
            <person name="Grigoriev I.V."/>
        </authorList>
    </citation>
    <scope>NUCLEOTIDE SEQUENCE [LARGE SCALE GENOMIC DNA]</scope>
    <source>
        <strain evidence="2 3">NRRL 1336</strain>
    </source>
</reference>
<organism evidence="2 3">
    <name type="scientific">Absidia repens</name>
    <dbReference type="NCBI Taxonomy" id="90262"/>
    <lineage>
        <taxon>Eukaryota</taxon>
        <taxon>Fungi</taxon>
        <taxon>Fungi incertae sedis</taxon>
        <taxon>Mucoromycota</taxon>
        <taxon>Mucoromycotina</taxon>
        <taxon>Mucoromycetes</taxon>
        <taxon>Mucorales</taxon>
        <taxon>Cunninghamellaceae</taxon>
        <taxon>Absidia</taxon>
    </lineage>
</organism>
<evidence type="ECO:0000313" key="3">
    <source>
        <dbReference type="Proteomes" id="UP000193560"/>
    </source>
</evidence>
<gene>
    <name evidence="2" type="ORF">BCR42DRAFT_414532</name>
</gene>
<feature type="transmembrane region" description="Helical" evidence="1">
    <location>
        <begin position="130"/>
        <end position="153"/>
    </location>
</feature>
<feature type="transmembrane region" description="Helical" evidence="1">
    <location>
        <begin position="78"/>
        <end position="95"/>
    </location>
</feature>
<keyword evidence="1" id="KW-1133">Transmembrane helix</keyword>
<proteinExistence type="predicted"/>
<keyword evidence="1" id="KW-0812">Transmembrane</keyword>
<protein>
    <submittedName>
        <fullName evidence="2">Uncharacterized protein</fullName>
    </submittedName>
</protein>